<sequence>MDLSRRGFLQAAALTAAASGLTVACGNGSGSAGSKNGKNLTMWYWGGALSDKVVAEARTHFADQVKLTVASIGGDFKQKLTTTLAAGTSVPDITGIKGEDIASFLPNAGRFLDLNDLGFKQVSSQYLEWKTKLAQTEDGKQIGFPIDIGPTALFYRADLFDKAGLPTDPDKVAARTGTWDEYFDLGTELGKKLPGTYLVNNISAVFTIAVGQGTERFIDKNNRFIGDQDHIRAAWTTAIRPYTLGIDAKINDNTWNAAIGKSLTTELGAAWHALDIEQAAPKTKGKWRVCATPGGPANQGGSYLALPKQCRNPEEAFKIISWILSPANDARGFADAAIFPAAPAAYAMPAMTQPDPFFGGQKVIEVFGPAAKAIPVSYEAPADAAVMAPFFTELTSIEAKGKKPDDAWNDAVSQARQIARRQGVK</sequence>
<dbReference type="PANTHER" id="PTHR43649">
    <property type="entry name" value="ARABINOSE-BINDING PROTEIN-RELATED"/>
    <property type="match status" value="1"/>
</dbReference>
<organism evidence="1 2">
    <name type="scientific">Streptomyces lomondensis</name>
    <dbReference type="NCBI Taxonomy" id="68229"/>
    <lineage>
        <taxon>Bacteria</taxon>
        <taxon>Bacillati</taxon>
        <taxon>Actinomycetota</taxon>
        <taxon>Actinomycetes</taxon>
        <taxon>Kitasatosporales</taxon>
        <taxon>Streptomycetaceae</taxon>
        <taxon>Streptomyces</taxon>
    </lineage>
</organism>
<dbReference type="InterPro" id="IPR019546">
    <property type="entry name" value="TAT_signal_bac_arc"/>
</dbReference>
<dbReference type="InterPro" id="IPR006059">
    <property type="entry name" value="SBP"/>
</dbReference>
<dbReference type="Gene3D" id="3.40.190.10">
    <property type="entry name" value="Periplasmic binding protein-like II"/>
    <property type="match status" value="1"/>
</dbReference>
<dbReference type="EMBL" id="BMWC01000003">
    <property type="protein sequence ID" value="GGW95283.1"/>
    <property type="molecule type" value="Genomic_DNA"/>
</dbReference>
<dbReference type="SUPFAM" id="SSF53850">
    <property type="entry name" value="Periplasmic binding protein-like II"/>
    <property type="match status" value="1"/>
</dbReference>
<evidence type="ECO:0000313" key="1">
    <source>
        <dbReference type="EMBL" id="GGW95283.1"/>
    </source>
</evidence>
<dbReference type="NCBIfam" id="TIGR01409">
    <property type="entry name" value="TAT_signal_seq"/>
    <property type="match status" value="1"/>
</dbReference>
<dbReference type="InterPro" id="IPR006311">
    <property type="entry name" value="TAT_signal"/>
</dbReference>
<dbReference type="InterPro" id="IPR050490">
    <property type="entry name" value="Bact_solute-bd_prot1"/>
</dbReference>
<accession>A0ABQ2X2L2</accession>
<dbReference type="PANTHER" id="PTHR43649:SF32">
    <property type="entry name" value="SUGAR BINDING SECRETED PROTEIN"/>
    <property type="match status" value="1"/>
</dbReference>
<reference evidence="2" key="1">
    <citation type="journal article" date="2019" name="Int. J. Syst. Evol. Microbiol.">
        <title>The Global Catalogue of Microorganisms (GCM) 10K type strain sequencing project: providing services to taxonomists for standard genome sequencing and annotation.</title>
        <authorList>
            <consortium name="The Broad Institute Genomics Platform"/>
            <consortium name="The Broad Institute Genome Sequencing Center for Infectious Disease"/>
            <person name="Wu L."/>
            <person name="Ma J."/>
        </authorList>
    </citation>
    <scope>NUCLEOTIDE SEQUENCE [LARGE SCALE GENOMIC DNA]</scope>
    <source>
        <strain evidence="2">JCM 4866</strain>
    </source>
</reference>
<protein>
    <submittedName>
        <fullName evidence="1">Sugar ABC transporter substrate-binding protein</fullName>
    </submittedName>
</protein>
<dbReference type="PROSITE" id="PS51318">
    <property type="entry name" value="TAT"/>
    <property type="match status" value="1"/>
</dbReference>
<proteinExistence type="predicted"/>
<dbReference type="RefSeq" id="WP_190050342.1">
    <property type="nucleotide sequence ID" value="NZ_BMWC01000003.1"/>
</dbReference>
<dbReference type="Proteomes" id="UP000617743">
    <property type="component" value="Unassembled WGS sequence"/>
</dbReference>
<dbReference type="PROSITE" id="PS51257">
    <property type="entry name" value="PROKAR_LIPOPROTEIN"/>
    <property type="match status" value="1"/>
</dbReference>
<gene>
    <name evidence="1" type="ORF">GCM10010383_26110</name>
</gene>
<name>A0ABQ2X2L2_9ACTN</name>
<dbReference type="Pfam" id="PF01547">
    <property type="entry name" value="SBP_bac_1"/>
    <property type="match status" value="1"/>
</dbReference>
<evidence type="ECO:0000313" key="2">
    <source>
        <dbReference type="Proteomes" id="UP000617743"/>
    </source>
</evidence>
<keyword evidence="2" id="KW-1185">Reference proteome</keyword>
<comment type="caution">
    <text evidence="1">The sequence shown here is derived from an EMBL/GenBank/DDBJ whole genome shotgun (WGS) entry which is preliminary data.</text>
</comment>